<dbReference type="KEGG" id="stax:MC45_01260"/>
<evidence type="ECO:0000256" key="8">
    <source>
        <dbReference type="ARBA" id="ARBA00023136"/>
    </source>
</evidence>
<accession>A0A097ECH8</accession>
<organism evidence="12 13">
    <name type="scientific">Sphingomonas taxi</name>
    <dbReference type="NCBI Taxonomy" id="1549858"/>
    <lineage>
        <taxon>Bacteria</taxon>
        <taxon>Pseudomonadati</taxon>
        <taxon>Pseudomonadota</taxon>
        <taxon>Alphaproteobacteria</taxon>
        <taxon>Sphingomonadales</taxon>
        <taxon>Sphingomonadaceae</taxon>
        <taxon>Sphingomonas</taxon>
    </lineage>
</organism>
<proteinExistence type="predicted"/>
<dbReference type="InterPro" id="IPR018422">
    <property type="entry name" value="Cation/H_exchanger_CPA1"/>
</dbReference>
<dbReference type="GO" id="GO:0015385">
    <property type="term" value="F:sodium:proton antiporter activity"/>
    <property type="evidence" value="ECO:0007669"/>
    <property type="project" value="InterPro"/>
</dbReference>
<evidence type="ECO:0000256" key="1">
    <source>
        <dbReference type="ARBA" id="ARBA00004651"/>
    </source>
</evidence>
<keyword evidence="5 10" id="KW-1133">Transmembrane helix</keyword>
<feature type="transmembrane region" description="Helical" evidence="10">
    <location>
        <begin position="175"/>
        <end position="196"/>
    </location>
</feature>
<dbReference type="GO" id="GO:0015386">
    <property type="term" value="F:potassium:proton antiporter activity"/>
    <property type="evidence" value="ECO:0007669"/>
    <property type="project" value="TreeGrafter"/>
</dbReference>
<dbReference type="HOGENOM" id="CLU_005912_8_2_5"/>
<evidence type="ECO:0000313" key="12">
    <source>
        <dbReference type="EMBL" id="AIT05272.1"/>
    </source>
</evidence>
<keyword evidence="4 10" id="KW-0812">Transmembrane</keyword>
<comment type="subcellular location">
    <subcellularLocation>
        <location evidence="1">Cell membrane</location>
        <topology evidence="1">Multi-pass membrane protein</topology>
    </subcellularLocation>
</comment>
<evidence type="ECO:0000256" key="9">
    <source>
        <dbReference type="ARBA" id="ARBA00023201"/>
    </source>
</evidence>
<reference evidence="12 13" key="1">
    <citation type="submission" date="2014-09" db="EMBL/GenBank/DDBJ databases">
        <title>Using Illumina technology Improving SMRT sequencing Genome Assembly by RASTools.</title>
        <authorList>
            <person name="Zhou Y."/>
            <person name="Ma T."/>
            <person name="Liu T."/>
        </authorList>
    </citation>
    <scope>NUCLEOTIDE SEQUENCE [LARGE SCALE GENOMIC DNA]</scope>
    <source>
        <strain evidence="12 13">ATCC 55669</strain>
    </source>
</reference>
<dbReference type="GO" id="GO:0005886">
    <property type="term" value="C:plasma membrane"/>
    <property type="evidence" value="ECO:0007669"/>
    <property type="project" value="UniProtKB-SubCell"/>
</dbReference>
<keyword evidence="3" id="KW-1003">Cell membrane</keyword>
<dbReference type="Pfam" id="PF00999">
    <property type="entry name" value="Na_H_Exchanger"/>
    <property type="match status" value="1"/>
</dbReference>
<evidence type="ECO:0000313" key="13">
    <source>
        <dbReference type="Proteomes" id="UP000033200"/>
    </source>
</evidence>
<keyword evidence="9" id="KW-0739">Sodium transport</keyword>
<keyword evidence="13" id="KW-1185">Reference proteome</keyword>
<name>A0A097ECH8_9SPHN</name>
<dbReference type="STRING" id="1549858.MC45_01260"/>
<dbReference type="eggNOG" id="COG0025">
    <property type="taxonomic scope" value="Bacteria"/>
</dbReference>
<sequence length="511" mass="54396">MTFFESLLALLLVAILLLQIARRIGLPYPAMLAIAGMAVAFVPGVAAIRLDPGTALALFIAPVLLDAAFDFPLVTAGRLWRPLVILIVGAVLATTAIVAWIGWAVAGLPIAAAIVLGAIVAPPDAAAATAVIGALALPRTTVSVLKGESLLNDATALLLFSGALAFQMAEGSPGAIGLHVAIAVPGGILLGVVLSWPVRWIQRFAGKTLGANLLQFVTAWVIWLIADHLDLSAVLAVVAFAVTAAHSPNAGSSPRMRVHSFAVWAAVVFLLNVTAFLVMGMQARSILERLPGDGIWPALRFSGLVVLAVIATRFVVVMAWGQVARRSRSARGALSPPTIGQSVLVGWCGMRGLVTLATAFALPATFPQRDLVVLTAFSVVLATLVGQGLTLAPLIRWLGLDRMENPADEMWAARTRLVNVALDELRSHPQAEDLARLFEAKRDKHDRPELLDWIKGQHSAGLAVVSAQRAELARLLNGEEVGIDSFYVLQEELDWRELTLLPEEERRIAET</sequence>
<feature type="transmembrane region" description="Helical" evidence="10">
    <location>
        <begin position="231"/>
        <end position="249"/>
    </location>
</feature>
<feature type="transmembrane region" description="Helical" evidence="10">
    <location>
        <begin position="301"/>
        <end position="323"/>
    </location>
</feature>
<keyword evidence="6" id="KW-0915">Sodium</keyword>
<feature type="transmembrane region" description="Helical" evidence="10">
    <location>
        <begin position="372"/>
        <end position="395"/>
    </location>
</feature>
<dbReference type="AlphaFoldDB" id="A0A097ECH8"/>
<dbReference type="InterPro" id="IPR006153">
    <property type="entry name" value="Cation/H_exchanger_TM"/>
</dbReference>
<dbReference type="Proteomes" id="UP000033200">
    <property type="component" value="Chromosome"/>
</dbReference>
<feature type="transmembrane region" description="Helical" evidence="10">
    <location>
        <begin position="149"/>
        <end position="169"/>
    </location>
</feature>
<evidence type="ECO:0000256" key="4">
    <source>
        <dbReference type="ARBA" id="ARBA00022692"/>
    </source>
</evidence>
<feature type="transmembrane region" description="Helical" evidence="10">
    <location>
        <begin position="55"/>
        <end position="76"/>
    </location>
</feature>
<feature type="transmembrane region" description="Helical" evidence="10">
    <location>
        <begin position="110"/>
        <end position="137"/>
    </location>
</feature>
<dbReference type="EMBL" id="CP009571">
    <property type="protein sequence ID" value="AIT05272.1"/>
    <property type="molecule type" value="Genomic_DNA"/>
</dbReference>
<feature type="transmembrane region" description="Helical" evidence="10">
    <location>
        <begin position="344"/>
        <end position="366"/>
    </location>
</feature>
<evidence type="ECO:0000256" key="3">
    <source>
        <dbReference type="ARBA" id="ARBA00022475"/>
    </source>
</evidence>
<dbReference type="RefSeq" id="WP_038658570.1">
    <property type="nucleotide sequence ID" value="NZ_CP009571.1"/>
</dbReference>
<dbReference type="GO" id="GO:0098719">
    <property type="term" value="P:sodium ion import across plasma membrane"/>
    <property type="evidence" value="ECO:0007669"/>
    <property type="project" value="TreeGrafter"/>
</dbReference>
<evidence type="ECO:0000259" key="11">
    <source>
        <dbReference type="Pfam" id="PF00999"/>
    </source>
</evidence>
<keyword evidence="7" id="KW-0406">Ion transport</keyword>
<evidence type="ECO:0000256" key="6">
    <source>
        <dbReference type="ARBA" id="ARBA00023053"/>
    </source>
</evidence>
<evidence type="ECO:0000256" key="10">
    <source>
        <dbReference type="SAM" id="Phobius"/>
    </source>
</evidence>
<feature type="domain" description="Cation/H+ exchanger transmembrane" evidence="11">
    <location>
        <begin position="12"/>
        <end position="397"/>
    </location>
</feature>
<keyword evidence="2" id="KW-0813">Transport</keyword>
<gene>
    <name evidence="12" type="ORF">MC45_01260</name>
</gene>
<evidence type="ECO:0000256" key="2">
    <source>
        <dbReference type="ARBA" id="ARBA00022448"/>
    </source>
</evidence>
<dbReference type="GO" id="GO:0051453">
    <property type="term" value="P:regulation of intracellular pH"/>
    <property type="evidence" value="ECO:0007669"/>
    <property type="project" value="TreeGrafter"/>
</dbReference>
<dbReference type="PANTHER" id="PTHR10110">
    <property type="entry name" value="SODIUM/HYDROGEN EXCHANGER"/>
    <property type="match status" value="1"/>
</dbReference>
<keyword evidence="8 10" id="KW-0472">Membrane</keyword>
<feature type="transmembrane region" description="Helical" evidence="10">
    <location>
        <begin position="208"/>
        <end position="225"/>
    </location>
</feature>
<evidence type="ECO:0000256" key="5">
    <source>
        <dbReference type="ARBA" id="ARBA00022989"/>
    </source>
</evidence>
<dbReference type="PANTHER" id="PTHR10110:SF86">
    <property type="entry name" value="SODIUM_HYDROGEN EXCHANGER 7"/>
    <property type="match status" value="1"/>
</dbReference>
<evidence type="ECO:0000256" key="7">
    <source>
        <dbReference type="ARBA" id="ARBA00023065"/>
    </source>
</evidence>
<protein>
    <submittedName>
        <fullName evidence="12">Sodium:proton antiporter</fullName>
    </submittedName>
</protein>
<feature type="transmembrane region" description="Helical" evidence="10">
    <location>
        <begin position="261"/>
        <end position="281"/>
    </location>
</feature>
<dbReference type="Gene3D" id="6.10.140.1330">
    <property type="match status" value="1"/>
</dbReference>
<feature type="transmembrane region" description="Helical" evidence="10">
    <location>
        <begin position="83"/>
        <end position="104"/>
    </location>
</feature>